<dbReference type="Pfam" id="PF14316">
    <property type="entry name" value="DUF4381"/>
    <property type="match status" value="1"/>
</dbReference>
<dbReference type="OrthoDB" id="283083at2"/>
<evidence type="ECO:0000256" key="1">
    <source>
        <dbReference type="SAM" id="Phobius"/>
    </source>
</evidence>
<proteinExistence type="predicted"/>
<feature type="transmembrane region" description="Helical" evidence="1">
    <location>
        <begin position="20"/>
        <end position="39"/>
    </location>
</feature>
<sequence length="159" mass="18339">MDAEQLHDIIEYASVPMWPLAAGWWLLLAMGLLLLLLFLGHRRRQQARPVWLDTACKEWHSLQNPQLPVSVRLKGLAVLLRRVAIQRYGREACAGLSGTAWLLWLTQHDPAQFNWAESRVGDLLVRSAYMPPDVHLDEQHVKQMANAIRVWIGRCMWRG</sequence>
<name>A0A251X8F8_9GAMM</name>
<evidence type="ECO:0000313" key="2">
    <source>
        <dbReference type="EMBL" id="OUD13822.1"/>
    </source>
</evidence>
<gene>
    <name evidence="2" type="ORF">TPSD3_05600</name>
</gene>
<evidence type="ECO:0008006" key="4">
    <source>
        <dbReference type="Google" id="ProtNLM"/>
    </source>
</evidence>
<dbReference type="RefSeq" id="WP_086487605.1">
    <property type="nucleotide sequence ID" value="NZ_MSLT01000012.1"/>
</dbReference>
<protein>
    <recommendedName>
        <fullName evidence="4">DUF4381 domain-containing protein</fullName>
    </recommendedName>
</protein>
<dbReference type="InterPro" id="IPR025489">
    <property type="entry name" value="DUF4381"/>
</dbReference>
<evidence type="ECO:0000313" key="3">
    <source>
        <dbReference type="Proteomes" id="UP000194798"/>
    </source>
</evidence>
<dbReference type="EMBL" id="MSLT01000012">
    <property type="protein sequence ID" value="OUD13822.1"/>
    <property type="molecule type" value="Genomic_DNA"/>
</dbReference>
<dbReference type="Proteomes" id="UP000194798">
    <property type="component" value="Unassembled WGS sequence"/>
</dbReference>
<organism evidence="2 3">
    <name type="scientific">Thioflexithrix psekupsensis</name>
    <dbReference type="NCBI Taxonomy" id="1570016"/>
    <lineage>
        <taxon>Bacteria</taxon>
        <taxon>Pseudomonadati</taxon>
        <taxon>Pseudomonadota</taxon>
        <taxon>Gammaproteobacteria</taxon>
        <taxon>Thiotrichales</taxon>
        <taxon>Thioflexithrix</taxon>
    </lineage>
</organism>
<keyword evidence="1" id="KW-1133">Transmembrane helix</keyword>
<keyword evidence="1" id="KW-0812">Transmembrane</keyword>
<reference evidence="2 3" key="1">
    <citation type="submission" date="2016-12" db="EMBL/GenBank/DDBJ databases">
        <title>Thioflexothrix psekupsii D3 genome sequencing and assembly.</title>
        <authorList>
            <person name="Fomenkov A."/>
            <person name="Vincze T."/>
            <person name="Grabovich M."/>
            <person name="Anton B.P."/>
            <person name="Dubinina G."/>
            <person name="Orlova M."/>
            <person name="Belousova E."/>
            <person name="Roberts R.J."/>
        </authorList>
    </citation>
    <scope>NUCLEOTIDE SEQUENCE [LARGE SCALE GENOMIC DNA]</scope>
    <source>
        <strain evidence="2">D3</strain>
    </source>
</reference>
<accession>A0A251X8F8</accession>
<keyword evidence="1" id="KW-0472">Membrane</keyword>
<comment type="caution">
    <text evidence="2">The sequence shown here is derived from an EMBL/GenBank/DDBJ whole genome shotgun (WGS) entry which is preliminary data.</text>
</comment>
<dbReference type="AlphaFoldDB" id="A0A251X8F8"/>
<keyword evidence="3" id="KW-1185">Reference proteome</keyword>